<dbReference type="InterPro" id="IPR001610">
    <property type="entry name" value="PAC"/>
</dbReference>
<dbReference type="Gene3D" id="3.40.50.2300">
    <property type="match status" value="1"/>
</dbReference>
<dbReference type="SUPFAM" id="SSF55073">
    <property type="entry name" value="Nucleotide cyclase"/>
    <property type="match status" value="1"/>
</dbReference>
<dbReference type="OrthoDB" id="9805474at2"/>
<dbReference type="SMART" id="SM00091">
    <property type="entry name" value="PAS"/>
    <property type="match status" value="2"/>
</dbReference>
<dbReference type="SUPFAM" id="SSF141868">
    <property type="entry name" value="EAL domain-like"/>
    <property type="match status" value="1"/>
</dbReference>
<protein>
    <recommendedName>
        <fullName evidence="1">Stage 0 sporulation protein A homolog</fullName>
    </recommendedName>
</protein>
<dbReference type="CDD" id="cd00130">
    <property type="entry name" value="PAS"/>
    <property type="match status" value="2"/>
</dbReference>
<sequence>MSIKILVVDDSVTDRKIIKSLLVGYDVLLAGDGMEALRIVEDNSDIDLIILDLNMPNMDGFQVLKVLKSDERYKKIRAIILSNYDELENEIKGLQLGAVDYIRKPIHMESLKARIQIQGELLKIQQLLEEKLFEHELTFDTVLQQAPIGIAISQSNEPYSNVGNDFVSTNPSFEQITGRTNEELNHIGWAKITHPEDVEADMNSFIKLKKGEIKSYSVEKRLIKPDGSVVWVDVVVANLSMEKHKKFGYICLIHDITKRKEAEKALAESERSKSVFLSNLQGMAYRCNYDCEWTMQFVSSGCFELTGYMPENLLYNRDLSFNDLITQDYRESLWKEWEQILSKRLPFRYEYEIITAKGTRKWVLEIAQGIYNDQGEVEALEGIIIDISDRKEMENKLTYNSQHDDWTGLYNRRFLETMLTNDIKLELTEKRALISINLSTLHSLTITYGFQYSQNLIKSVADVLKPYCNDHCLLFNTYEYRFAFYMKAYKDKNELSDFCERVSSTLSSFLAVERINVGIGVLEINEGNKYDVDHLLKNLLITSEEAVHLGEEANYICFYDKKLEQRIIRREILQRELSQISVGKKENRLFLQYQPILDLHENHICGFEALARYNSDELGMVSPLEFIPIAEETKYIISIGNSIIYKACEFISRLKSIGYHAINVSINISAIQLLNKGFVEDLMNTITKMKVDPEHIILELTESVFSSKFEEINKILGRLRDYGIRCSIDDFGTGYSSLSRERELNVSCLKIDKSFIDKLLFLSAEETITGDIISLAHKLGHSVVAEGVEHEKQLKYLKAYGCDKIQGYLISKPLSEEMAIKFLEHQTEKEI</sequence>
<dbReference type="InterPro" id="IPR000014">
    <property type="entry name" value="PAS"/>
</dbReference>
<dbReference type="InterPro" id="IPR029787">
    <property type="entry name" value="Nucleotide_cyclase"/>
</dbReference>
<dbReference type="Pfam" id="PF08447">
    <property type="entry name" value="PAS_3"/>
    <property type="match status" value="2"/>
</dbReference>
<dbReference type="RefSeq" id="WP_066090733.1">
    <property type="nucleotide sequence ID" value="NZ_LRVM01000015.1"/>
</dbReference>
<evidence type="ECO:0000259" key="5">
    <source>
        <dbReference type="PROSITE" id="PS50113"/>
    </source>
</evidence>
<dbReference type="InterPro" id="IPR035919">
    <property type="entry name" value="EAL_sf"/>
</dbReference>
<dbReference type="InterPro" id="IPR050706">
    <property type="entry name" value="Cyclic-di-GMP_PDE-like"/>
</dbReference>
<dbReference type="PROSITE" id="PS50887">
    <property type="entry name" value="GGDEF"/>
    <property type="match status" value="1"/>
</dbReference>
<comment type="function">
    <text evidence="2">May play the central regulatory role in sporulation. It may be an element of the effector pathway responsible for the activation of sporulation genes in response to nutritional stress. Spo0A may act in concert with spo0H (a sigma factor) to control the expression of some genes that are critical to the sporulation process.</text>
</comment>
<dbReference type="Proteomes" id="UP000070539">
    <property type="component" value="Unassembled WGS sequence"/>
</dbReference>
<dbReference type="GO" id="GO:0071111">
    <property type="term" value="F:cyclic-guanylate-specific phosphodiesterase activity"/>
    <property type="evidence" value="ECO:0007669"/>
    <property type="project" value="InterPro"/>
</dbReference>
<gene>
    <name evidence="8" type="primary">cph2_4</name>
    <name evidence="8" type="ORF">CLNEO_28440</name>
</gene>
<dbReference type="InterPro" id="IPR001789">
    <property type="entry name" value="Sig_transdc_resp-reg_receiver"/>
</dbReference>
<dbReference type="PROSITE" id="PS50883">
    <property type="entry name" value="EAL"/>
    <property type="match status" value="1"/>
</dbReference>
<feature type="domain" description="GGDEF" evidence="7">
    <location>
        <begin position="429"/>
        <end position="561"/>
    </location>
</feature>
<evidence type="ECO:0000256" key="1">
    <source>
        <dbReference type="ARBA" id="ARBA00018672"/>
    </source>
</evidence>
<dbReference type="GO" id="GO:0000160">
    <property type="term" value="P:phosphorelay signal transduction system"/>
    <property type="evidence" value="ECO:0007669"/>
    <property type="project" value="InterPro"/>
</dbReference>
<dbReference type="CDD" id="cd01948">
    <property type="entry name" value="EAL"/>
    <property type="match status" value="1"/>
</dbReference>
<dbReference type="SMART" id="SM00448">
    <property type="entry name" value="REC"/>
    <property type="match status" value="1"/>
</dbReference>
<dbReference type="AlphaFoldDB" id="A0A136WB84"/>
<feature type="domain" description="PAC" evidence="5">
    <location>
        <begin position="347"/>
        <end position="399"/>
    </location>
</feature>
<dbReference type="InterPro" id="IPR043128">
    <property type="entry name" value="Rev_trsase/Diguanyl_cyclase"/>
</dbReference>
<dbReference type="SMART" id="SM00267">
    <property type="entry name" value="GGDEF"/>
    <property type="match status" value="1"/>
</dbReference>
<reference evidence="8 9" key="1">
    <citation type="submission" date="2016-01" db="EMBL/GenBank/DDBJ databases">
        <title>Genome sequence of Clostridium neopropionicum X4, DSM-3847.</title>
        <authorList>
            <person name="Poehlein A."/>
            <person name="Beck M.H."/>
            <person name="Bengelsdorf F.R."/>
            <person name="Daniel R."/>
            <person name="Duerre P."/>
        </authorList>
    </citation>
    <scope>NUCLEOTIDE SEQUENCE [LARGE SCALE GENOMIC DNA]</scope>
    <source>
        <strain evidence="8 9">DSM-3847</strain>
    </source>
</reference>
<evidence type="ECO:0000313" key="9">
    <source>
        <dbReference type="Proteomes" id="UP000070539"/>
    </source>
</evidence>
<organism evidence="8 9">
    <name type="scientific">Anaerotignum neopropionicum</name>
    <dbReference type="NCBI Taxonomy" id="36847"/>
    <lineage>
        <taxon>Bacteria</taxon>
        <taxon>Bacillati</taxon>
        <taxon>Bacillota</taxon>
        <taxon>Clostridia</taxon>
        <taxon>Lachnospirales</taxon>
        <taxon>Anaerotignaceae</taxon>
        <taxon>Anaerotignum</taxon>
    </lineage>
</organism>
<feature type="domain" description="EAL" evidence="6">
    <location>
        <begin position="570"/>
        <end position="827"/>
    </location>
</feature>
<feature type="modified residue" description="4-aspartylphosphate" evidence="3">
    <location>
        <position position="52"/>
    </location>
</feature>
<dbReference type="PATRIC" id="fig|36847.3.peg.3326"/>
<dbReference type="NCBIfam" id="TIGR00229">
    <property type="entry name" value="sensory_box"/>
    <property type="match status" value="2"/>
</dbReference>
<evidence type="ECO:0000256" key="3">
    <source>
        <dbReference type="PROSITE-ProRule" id="PRU00169"/>
    </source>
</evidence>
<dbReference type="STRING" id="36847.CLNEO_28440"/>
<dbReference type="SMART" id="SM00052">
    <property type="entry name" value="EAL"/>
    <property type="match status" value="1"/>
</dbReference>
<dbReference type="PROSITE" id="PS50110">
    <property type="entry name" value="RESPONSE_REGULATORY"/>
    <property type="match status" value="1"/>
</dbReference>
<name>A0A136WB84_9FIRM</name>
<keyword evidence="3" id="KW-0597">Phosphoprotein</keyword>
<dbReference type="InterPro" id="IPR001633">
    <property type="entry name" value="EAL_dom"/>
</dbReference>
<dbReference type="PANTHER" id="PTHR33121">
    <property type="entry name" value="CYCLIC DI-GMP PHOSPHODIESTERASE PDEF"/>
    <property type="match status" value="1"/>
</dbReference>
<dbReference type="Gene3D" id="3.30.450.20">
    <property type="entry name" value="PAS domain"/>
    <property type="match status" value="2"/>
</dbReference>
<dbReference type="Pfam" id="PF00563">
    <property type="entry name" value="EAL"/>
    <property type="match status" value="1"/>
</dbReference>
<dbReference type="InterPro" id="IPR000160">
    <property type="entry name" value="GGDEF_dom"/>
</dbReference>
<evidence type="ECO:0000256" key="2">
    <source>
        <dbReference type="ARBA" id="ARBA00024867"/>
    </source>
</evidence>
<dbReference type="InterPro" id="IPR035965">
    <property type="entry name" value="PAS-like_dom_sf"/>
</dbReference>
<dbReference type="Pfam" id="PF00072">
    <property type="entry name" value="Response_reg"/>
    <property type="match status" value="1"/>
</dbReference>
<dbReference type="InterPro" id="IPR013655">
    <property type="entry name" value="PAS_fold_3"/>
</dbReference>
<dbReference type="InterPro" id="IPR000700">
    <property type="entry name" value="PAS-assoc_C"/>
</dbReference>
<keyword evidence="9" id="KW-1185">Reference proteome</keyword>
<dbReference type="SUPFAM" id="SSF52172">
    <property type="entry name" value="CheY-like"/>
    <property type="match status" value="1"/>
</dbReference>
<feature type="domain" description="PAC" evidence="5">
    <location>
        <begin position="216"/>
        <end position="268"/>
    </location>
</feature>
<dbReference type="PANTHER" id="PTHR33121:SF79">
    <property type="entry name" value="CYCLIC DI-GMP PHOSPHODIESTERASE PDED-RELATED"/>
    <property type="match status" value="1"/>
</dbReference>
<evidence type="ECO:0000259" key="7">
    <source>
        <dbReference type="PROSITE" id="PS50887"/>
    </source>
</evidence>
<dbReference type="Gene3D" id="3.30.70.270">
    <property type="match status" value="1"/>
</dbReference>
<accession>A0A136WB84</accession>
<dbReference type="PROSITE" id="PS50113">
    <property type="entry name" value="PAC"/>
    <property type="match status" value="2"/>
</dbReference>
<dbReference type="InterPro" id="IPR011006">
    <property type="entry name" value="CheY-like_superfamily"/>
</dbReference>
<evidence type="ECO:0000259" key="4">
    <source>
        <dbReference type="PROSITE" id="PS50110"/>
    </source>
</evidence>
<proteinExistence type="predicted"/>
<dbReference type="SUPFAM" id="SSF55785">
    <property type="entry name" value="PYP-like sensor domain (PAS domain)"/>
    <property type="match status" value="2"/>
</dbReference>
<dbReference type="Gene3D" id="3.20.20.450">
    <property type="entry name" value="EAL domain"/>
    <property type="match status" value="1"/>
</dbReference>
<evidence type="ECO:0000313" key="8">
    <source>
        <dbReference type="EMBL" id="KXL51777.1"/>
    </source>
</evidence>
<dbReference type="SMART" id="SM00086">
    <property type="entry name" value="PAC"/>
    <property type="match status" value="2"/>
</dbReference>
<feature type="domain" description="Response regulatory" evidence="4">
    <location>
        <begin position="4"/>
        <end position="119"/>
    </location>
</feature>
<dbReference type="Pfam" id="PF00990">
    <property type="entry name" value="GGDEF"/>
    <property type="match status" value="1"/>
</dbReference>
<dbReference type="EMBL" id="LRVM01000015">
    <property type="protein sequence ID" value="KXL51777.1"/>
    <property type="molecule type" value="Genomic_DNA"/>
</dbReference>
<evidence type="ECO:0000259" key="6">
    <source>
        <dbReference type="PROSITE" id="PS50883"/>
    </source>
</evidence>
<comment type="caution">
    <text evidence="8">The sequence shown here is derived from an EMBL/GenBank/DDBJ whole genome shotgun (WGS) entry which is preliminary data.</text>
</comment>